<dbReference type="eggNOG" id="KOG0907">
    <property type="taxonomic scope" value="Eukaryota"/>
</dbReference>
<name>M1UU58_CYAM1</name>
<dbReference type="Proteomes" id="UP000007014">
    <property type="component" value="Chromosome 14"/>
</dbReference>
<reference evidence="3 4" key="2">
    <citation type="journal article" date="2007" name="BMC Biol.">
        <title>A 100%-complete sequence reveals unusually simple genomic features in the hot-spring red alga Cyanidioschyzon merolae.</title>
        <authorList>
            <person name="Nozaki H."/>
            <person name="Takano H."/>
            <person name="Misumi O."/>
            <person name="Terasawa K."/>
            <person name="Matsuzaki M."/>
            <person name="Maruyama S."/>
            <person name="Nishida K."/>
            <person name="Yagisawa F."/>
            <person name="Yoshida Y."/>
            <person name="Fujiwara T."/>
            <person name="Takio S."/>
            <person name="Tamura K."/>
            <person name="Chung S.J."/>
            <person name="Nakamura S."/>
            <person name="Kuroiwa H."/>
            <person name="Tanaka K."/>
            <person name="Sato N."/>
            <person name="Kuroiwa T."/>
        </authorList>
    </citation>
    <scope>NUCLEOTIDE SEQUENCE [LARGE SCALE GENOMIC DNA]</scope>
    <source>
        <strain evidence="3 4">10D</strain>
    </source>
</reference>
<organism evidence="3 4">
    <name type="scientific">Cyanidioschyzon merolae (strain NIES-3377 / 10D)</name>
    <name type="common">Unicellular red alga</name>
    <dbReference type="NCBI Taxonomy" id="280699"/>
    <lineage>
        <taxon>Eukaryota</taxon>
        <taxon>Rhodophyta</taxon>
        <taxon>Bangiophyceae</taxon>
        <taxon>Cyanidiales</taxon>
        <taxon>Cyanidiaceae</taxon>
        <taxon>Cyanidioschyzon</taxon>
    </lineage>
</organism>
<dbReference type="PRINTS" id="PR00421">
    <property type="entry name" value="THIOREDOXIN"/>
</dbReference>
<dbReference type="RefSeq" id="XP_005537392.1">
    <property type="nucleotide sequence ID" value="XM_005537335.1"/>
</dbReference>
<dbReference type="OMA" id="CEGEAFI"/>
<dbReference type="STRING" id="280699.M1UU58"/>
<dbReference type="EMBL" id="AP006496">
    <property type="protein sequence ID" value="BAM81356.1"/>
    <property type="molecule type" value="Genomic_DNA"/>
</dbReference>
<dbReference type="Gramene" id="CMN279CT">
    <property type="protein sequence ID" value="CMN279CT"/>
    <property type="gene ID" value="CMN279C"/>
</dbReference>
<evidence type="ECO:0000256" key="1">
    <source>
        <dbReference type="ARBA" id="ARBA00023157"/>
    </source>
</evidence>
<evidence type="ECO:0000313" key="4">
    <source>
        <dbReference type="Proteomes" id="UP000007014"/>
    </source>
</evidence>
<gene>
    <name evidence="3" type="ORF">CYME_CMN279C</name>
</gene>
<dbReference type="GeneID" id="16995371"/>
<keyword evidence="1" id="KW-1015">Disulfide bond</keyword>
<dbReference type="CDD" id="cd02947">
    <property type="entry name" value="TRX_family"/>
    <property type="match status" value="1"/>
</dbReference>
<dbReference type="PROSITE" id="PS51352">
    <property type="entry name" value="THIOREDOXIN_2"/>
    <property type="match status" value="1"/>
</dbReference>
<dbReference type="OrthoDB" id="2121326at2759"/>
<dbReference type="InterPro" id="IPR013766">
    <property type="entry name" value="Thioredoxin_domain"/>
</dbReference>
<dbReference type="AlphaFoldDB" id="M1UU58"/>
<dbReference type="SUPFAM" id="SSF52833">
    <property type="entry name" value="Thioredoxin-like"/>
    <property type="match status" value="1"/>
</dbReference>
<keyword evidence="4" id="KW-1185">Reference proteome</keyword>
<sequence>MVGISCFVSVPVAGSVGKRADLGSGAVCTRALLASGSKAPLWRRHALGTVQQGVGSGHHHHHHHRCSYSYSRRRPLGSLRPRMAVREVDSQEEMERILSEAGNKLIVVDYGTTWCGPCKLMEPKMESWSEEYTDVVFLKVVGDKSKETSMMMKAAGIRSVPSFHFYKNGDRVLTINGAKAEEILRGIEAHM</sequence>
<evidence type="ECO:0000259" key="2">
    <source>
        <dbReference type="PROSITE" id="PS51352"/>
    </source>
</evidence>
<dbReference type="PANTHER" id="PTHR46115">
    <property type="entry name" value="THIOREDOXIN-LIKE PROTEIN 1"/>
    <property type="match status" value="1"/>
</dbReference>
<accession>M1UU58</accession>
<reference evidence="3 4" key="1">
    <citation type="journal article" date="2004" name="Nature">
        <title>Genome sequence of the ultrasmall unicellular red alga Cyanidioschyzon merolae 10D.</title>
        <authorList>
            <person name="Matsuzaki M."/>
            <person name="Misumi O."/>
            <person name="Shin-i T."/>
            <person name="Maruyama S."/>
            <person name="Takahara M."/>
            <person name="Miyagishima S."/>
            <person name="Mori T."/>
            <person name="Nishida K."/>
            <person name="Yagisawa F."/>
            <person name="Nishida K."/>
            <person name="Yoshida Y."/>
            <person name="Nishimura Y."/>
            <person name="Nakao S."/>
            <person name="Kobayashi T."/>
            <person name="Momoyama Y."/>
            <person name="Higashiyama T."/>
            <person name="Minoda A."/>
            <person name="Sano M."/>
            <person name="Nomoto H."/>
            <person name="Oishi K."/>
            <person name="Hayashi H."/>
            <person name="Ohta F."/>
            <person name="Nishizaka S."/>
            <person name="Haga S."/>
            <person name="Miura S."/>
            <person name="Morishita T."/>
            <person name="Kabeya Y."/>
            <person name="Terasawa K."/>
            <person name="Suzuki Y."/>
            <person name="Ishii Y."/>
            <person name="Asakawa S."/>
            <person name="Takano H."/>
            <person name="Ohta N."/>
            <person name="Kuroiwa H."/>
            <person name="Tanaka K."/>
            <person name="Shimizu N."/>
            <person name="Sugano S."/>
            <person name="Sato N."/>
            <person name="Nozaki H."/>
            <person name="Ogasawara N."/>
            <person name="Kohara Y."/>
            <person name="Kuroiwa T."/>
        </authorList>
    </citation>
    <scope>NUCLEOTIDE SEQUENCE [LARGE SCALE GENOMIC DNA]</scope>
    <source>
        <strain evidence="3 4">10D</strain>
    </source>
</reference>
<proteinExistence type="predicted"/>
<protein>
    <submittedName>
        <fullName evidence="3">Similar to thioredoxin f</fullName>
    </submittedName>
</protein>
<dbReference type="InterPro" id="IPR036249">
    <property type="entry name" value="Thioredoxin-like_sf"/>
</dbReference>
<dbReference type="Pfam" id="PF00085">
    <property type="entry name" value="Thioredoxin"/>
    <property type="match status" value="1"/>
</dbReference>
<feature type="domain" description="Thioredoxin" evidence="2">
    <location>
        <begin position="74"/>
        <end position="191"/>
    </location>
</feature>
<evidence type="ECO:0000313" key="3">
    <source>
        <dbReference type="EMBL" id="BAM81356.1"/>
    </source>
</evidence>
<dbReference type="Gene3D" id="3.40.30.10">
    <property type="entry name" value="Glutaredoxin"/>
    <property type="match status" value="1"/>
</dbReference>
<dbReference type="KEGG" id="cme:CYME_CMN279C"/>
<dbReference type="HOGENOM" id="CLU_1423410_0_0_1"/>